<keyword evidence="1" id="KW-0812">Transmembrane</keyword>
<dbReference type="AlphaFoldDB" id="A0A8H5GSW7"/>
<sequence length="156" mass="17435">MSRPKRWRNSLPVSVACVSAEKLTNLVFPSGIVLSMVAAAPEAAPWQYLARSWVKGLYFFVVPGVVCYFYSHLLKHAAKTKGGWAMSAHFSTSGLDYHDHHPVTPTYLDHCNHPDTCMIIQHFVGTTRVDCGKQSFQMSLQLIVENNPKDGQKQSN</sequence>
<dbReference type="EMBL" id="JAACJN010000122">
    <property type="protein sequence ID" value="KAF5370423.1"/>
    <property type="molecule type" value="Genomic_DNA"/>
</dbReference>
<accession>A0A8H5GSW7</accession>
<proteinExistence type="predicted"/>
<evidence type="ECO:0000313" key="2">
    <source>
        <dbReference type="EMBL" id="KAF5370423.1"/>
    </source>
</evidence>
<comment type="caution">
    <text evidence="2">The sequence shown here is derived from an EMBL/GenBank/DDBJ whole genome shotgun (WGS) entry which is preliminary data.</text>
</comment>
<protein>
    <submittedName>
        <fullName evidence="2">Uncharacterized protein</fullName>
    </submittedName>
</protein>
<reference evidence="2 3" key="1">
    <citation type="journal article" date="2020" name="ISME J.">
        <title>Uncovering the hidden diversity of litter-decomposition mechanisms in mushroom-forming fungi.</title>
        <authorList>
            <person name="Floudas D."/>
            <person name="Bentzer J."/>
            <person name="Ahren D."/>
            <person name="Johansson T."/>
            <person name="Persson P."/>
            <person name="Tunlid A."/>
        </authorList>
    </citation>
    <scope>NUCLEOTIDE SEQUENCE [LARGE SCALE GENOMIC DNA]</scope>
    <source>
        <strain evidence="2 3">CBS 406.79</strain>
    </source>
</reference>
<keyword evidence="3" id="KW-1185">Reference proteome</keyword>
<keyword evidence="1" id="KW-1133">Transmembrane helix</keyword>
<name>A0A8H5GSW7_9AGAR</name>
<keyword evidence="1" id="KW-0472">Membrane</keyword>
<gene>
    <name evidence="2" type="ORF">D9757_013128</name>
</gene>
<evidence type="ECO:0000256" key="1">
    <source>
        <dbReference type="SAM" id="Phobius"/>
    </source>
</evidence>
<organism evidence="2 3">
    <name type="scientific">Collybiopsis confluens</name>
    <dbReference type="NCBI Taxonomy" id="2823264"/>
    <lineage>
        <taxon>Eukaryota</taxon>
        <taxon>Fungi</taxon>
        <taxon>Dikarya</taxon>
        <taxon>Basidiomycota</taxon>
        <taxon>Agaricomycotina</taxon>
        <taxon>Agaricomycetes</taxon>
        <taxon>Agaricomycetidae</taxon>
        <taxon>Agaricales</taxon>
        <taxon>Marasmiineae</taxon>
        <taxon>Omphalotaceae</taxon>
        <taxon>Collybiopsis</taxon>
    </lineage>
</organism>
<dbReference type="Proteomes" id="UP000518752">
    <property type="component" value="Unassembled WGS sequence"/>
</dbReference>
<evidence type="ECO:0000313" key="3">
    <source>
        <dbReference type="Proteomes" id="UP000518752"/>
    </source>
</evidence>
<feature type="transmembrane region" description="Helical" evidence="1">
    <location>
        <begin position="53"/>
        <end position="71"/>
    </location>
</feature>